<feature type="compositionally biased region" description="Polar residues" evidence="1">
    <location>
        <begin position="803"/>
        <end position="823"/>
    </location>
</feature>
<feature type="region of interest" description="Disordered" evidence="1">
    <location>
        <begin position="21"/>
        <end position="44"/>
    </location>
</feature>
<comment type="caution">
    <text evidence="2">The sequence shown here is derived from an EMBL/GenBank/DDBJ whole genome shotgun (WGS) entry which is preliminary data.</text>
</comment>
<feature type="region of interest" description="Disordered" evidence="1">
    <location>
        <begin position="489"/>
        <end position="546"/>
    </location>
</feature>
<keyword evidence="3" id="KW-1185">Reference proteome</keyword>
<feature type="compositionally biased region" description="Low complexity" evidence="1">
    <location>
        <begin position="501"/>
        <end position="515"/>
    </location>
</feature>
<reference evidence="2" key="2">
    <citation type="journal article" date="2022" name="Microbiol. Resour. Announc.">
        <title>Whole-Genome Sequence of Entomortierella parvispora E1425, a Mucoromycotan Fungus Associated with Burkholderiaceae-Related Endosymbiotic Bacteria.</title>
        <authorList>
            <person name="Herlambang A."/>
            <person name="Guo Y."/>
            <person name="Takashima Y."/>
            <person name="Narisawa K."/>
            <person name="Ohta H."/>
            <person name="Nishizawa T."/>
        </authorList>
    </citation>
    <scope>NUCLEOTIDE SEQUENCE</scope>
    <source>
        <strain evidence="2">E1425</strain>
    </source>
</reference>
<feature type="region of interest" description="Disordered" evidence="1">
    <location>
        <begin position="1059"/>
        <end position="1093"/>
    </location>
</feature>
<feature type="compositionally biased region" description="Polar residues" evidence="1">
    <location>
        <begin position="1074"/>
        <end position="1086"/>
    </location>
</feature>
<gene>
    <name evidence="2" type="ORF">EMPS_06751</name>
</gene>
<feature type="compositionally biased region" description="Low complexity" evidence="1">
    <location>
        <begin position="534"/>
        <end position="546"/>
    </location>
</feature>
<feature type="compositionally biased region" description="Polar residues" evidence="1">
    <location>
        <begin position="917"/>
        <end position="931"/>
    </location>
</feature>
<proteinExistence type="predicted"/>
<dbReference type="EMBL" id="BQFW01000009">
    <property type="protein sequence ID" value="GJJ74393.1"/>
    <property type="molecule type" value="Genomic_DNA"/>
</dbReference>
<feature type="region of interest" description="Disordered" evidence="1">
    <location>
        <begin position="910"/>
        <end position="944"/>
    </location>
</feature>
<feature type="compositionally biased region" description="Low complexity" evidence="1">
    <location>
        <begin position="824"/>
        <end position="843"/>
    </location>
</feature>
<dbReference type="OrthoDB" id="2413468at2759"/>
<feature type="compositionally biased region" description="Low complexity" evidence="1">
    <location>
        <begin position="932"/>
        <end position="944"/>
    </location>
</feature>
<reference evidence="2" key="1">
    <citation type="submission" date="2021-11" db="EMBL/GenBank/DDBJ databases">
        <authorList>
            <person name="Herlambang A."/>
            <person name="Guo Y."/>
            <person name="Takashima Y."/>
            <person name="Nishizawa T."/>
        </authorList>
    </citation>
    <scope>NUCLEOTIDE SEQUENCE</scope>
    <source>
        <strain evidence="2">E1425</strain>
    </source>
</reference>
<feature type="region of interest" description="Disordered" evidence="1">
    <location>
        <begin position="751"/>
        <end position="853"/>
    </location>
</feature>
<evidence type="ECO:0000256" key="1">
    <source>
        <dbReference type="SAM" id="MobiDB-lite"/>
    </source>
</evidence>
<organism evidence="2 3">
    <name type="scientific">Entomortierella parvispora</name>
    <dbReference type="NCBI Taxonomy" id="205924"/>
    <lineage>
        <taxon>Eukaryota</taxon>
        <taxon>Fungi</taxon>
        <taxon>Fungi incertae sedis</taxon>
        <taxon>Mucoromycota</taxon>
        <taxon>Mortierellomycotina</taxon>
        <taxon>Mortierellomycetes</taxon>
        <taxon>Mortierellales</taxon>
        <taxon>Mortierellaceae</taxon>
        <taxon>Entomortierella</taxon>
    </lineage>
</organism>
<name>A0A9P3LXR9_9FUNG</name>
<evidence type="ECO:0000313" key="3">
    <source>
        <dbReference type="Proteomes" id="UP000827284"/>
    </source>
</evidence>
<dbReference type="Proteomes" id="UP000827284">
    <property type="component" value="Unassembled WGS sequence"/>
</dbReference>
<evidence type="ECO:0000313" key="2">
    <source>
        <dbReference type="EMBL" id="GJJ74393.1"/>
    </source>
</evidence>
<dbReference type="AlphaFoldDB" id="A0A9P3LXR9"/>
<feature type="compositionally biased region" description="Low complexity" evidence="1">
    <location>
        <begin position="751"/>
        <end position="779"/>
    </location>
</feature>
<accession>A0A9P3LXR9</accession>
<protein>
    <submittedName>
        <fullName evidence="2">Uncharacterized protein</fullName>
    </submittedName>
</protein>
<feature type="compositionally biased region" description="Polar residues" evidence="1">
    <location>
        <begin position="32"/>
        <end position="44"/>
    </location>
</feature>
<sequence>MATEEDSSVLQQLIDQIEGELSTFNPVGGNGSEQSLTSWTASQGSLISLEEGKGGSAATHQPMRHSQHNLPTSATSAIFGRSYRSGRASCADAMVPGVNGGHGALRAPQNISSTVASPISPGVPKNNILQSGQGTAATKELQEQEIGLNQDITLVADIQGGVETNVAQREVSYDDNIKVDVTDLFESFGGALKRDQTTGNTCASDGFKVNPEESTADLGVRRSIGQSAPKLLELSFSSNDLTSLWTLGNGTSIQNGEGGAEKRIRSHTFNGLSKLDERSSSDSTQFNASSHVIPQNAVILERSPSLEIRDVSLDEDTDTMVQVLSTDRSDDDSFTGQEVRLVMQPGKPNEEQARLKEQIGASDPRKRLSLVTSGSGLAAAAEAAAASRRDTQRPASLSCLDLPSWDLAPLSPPIEVKEINSVQSAVPSPMTVRKEFADTQQQQQGCVHSTVDQNNINVSSPGSASLMTPTTPLTTREARILAGREALLRMSPDKSRVKRGTSASSTASSLTSSVSEPAKYNHREGGDSVGTEEASLSTSSTSSGVASSGVFGAILQRGESPFKQGEVSAERQTFPDQSLRPIPLKAYRVRKLTLKERNQVYAEAVQDFTRAKVGLDVWALRSMMQDRPALMKDPPTIVKAVAGKYGPGQAPTLSQHHLEPFSKGNSDGAGRLTPAGLPLGASASGVHGGIGARIKNAGKRFSMDISASVTDGSNISEAYSHYQHPAHAIHLPSAGGSLFYKQKIVKSAVELESWSSSRSRAMSDSKASTAQDSSSSASTRGGAHPPGVSPGSSPLKRMGSGNTGHLFSTSLRAHTKSESPTTLVSFSSNGSTSSRSNSTCSVRGPKKTSLLSEDTANVGGVPVYYDSTGGIRPMNAGAPMSPGSGFLERPIRKSLTGRSSRRPMSMMIIPNRDESEAASTSDSISTLESRTSLGTQSSSMGSISSESNIAELRLQENQGLLERHGGSENNVADGSTRLVHTATGLPFADETTSKDEVYSPLTSPIMIPVVGFQQQGQNQRSNPQMGVGRGLTRPLTYAGASSSSTISTSASLVMSPVLSSASTIPSPPPRESGRSQSIYNTSSPTAESGLVMGGPIRSEADQRHATSSFSSLASFAKYQKRDAFSTGTTPKRLSKKDKKKEEMLQQKQQRYSVSSAAAVDNLVSPGASSKNEYVTEQSLDRLGDVLPHVDRDRLSIYLQRSFGDEMVAIGLAMADLRNGLI</sequence>